<organism evidence="1 2">
    <name type="scientific">Caerostris extrusa</name>
    <name type="common">Bark spider</name>
    <name type="synonym">Caerostris bankana</name>
    <dbReference type="NCBI Taxonomy" id="172846"/>
    <lineage>
        <taxon>Eukaryota</taxon>
        <taxon>Metazoa</taxon>
        <taxon>Ecdysozoa</taxon>
        <taxon>Arthropoda</taxon>
        <taxon>Chelicerata</taxon>
        <taxon>Arachnida</taxon>
        <taxon>Araneae</taxon>
        <taxon>Araneomorphae</taxon>
        <taxon>Entelegynae</taxon>
        <taxon>Araneoidea</taxon>
        <taxon>Araneidae</taxon>
        <taxon>Caerostris</taxon>
    </lineage>
</organism>
<gene>
    <name evidence="1" type="ORF">CEXT_457691</name>
</gene>
<name>A0AAV4V7X1_CAEEX</name>
<evidence type="ECO:0000313" key="2">
    <source>
        <dbReference type="Proteomes" id="UP001054945"/>
    </source>
</evidence>
<accession>A0AAV4V7X1</accession>
<proteinExistence type="predicted"/>
<evidence type="ECO:0000313" key="1">
    <source>
        <dbReference type="EMBL" id="GIY66207.1"/>
    </source>
</evidence>
<comment type="caution">
    <text evidence="1">The sequence shown here is derived from an EMBL/GenBank/DDBJ whole genome shotgun (WGS) entry which is preliminary data.</text>
</comment>
<dbReference type="AlphaFoldDB" id="A0AAV4V7X1"/>
<protein>
    <submittedName>
        <fullName evidence="1">Uncharacterized protein</fullName>
    </submittedName>
</protein>
<sequence>MGIDGSSNCIYRKRCLKGGKAQLYKKCPTVALIDSSTRINYDQKGHMVSWKGSIKNPSKEFTPQEVENSNFFVLILKSHISQLQPVIEIAPQENADMLKQDVIGIEGIC</sequence>
<dbReference type="EMBL" id="BPLR01014094">
    <property type="protein sequence ID" value="GIY66207.1"/>
    <property type="molecule type" value="Genomic_DNA"/>
</dbReference>
<dbReference type="Proteomes" id="UP001054945">
    <property type="component" value="Unassembled WGS sequence"/>
</dbReference>
<reference evidence="1 2" key="1">
    <citation type="submission" date="2021-06" db="EMBL/GenBank/DDBJ databases">
        <title>Caerostris extrusa draft genome.</title>
        <authorList>
            <person name="Kono N."/>
            <person name="Arakawa K."/>
        </authorList>
    </citation>
    <scope>NUCLEOTIDE SEQUENCE [LARGE SCALE GENOMIC DNA]</scope>
</reference>
<keyword evidence="2" id="KW-1185">Reference proteome</keyword>